<evidence type="ECO:0000256" key="1">
    <source>
        <dbReference type="SAM" id="MobiDB-lite"/>
    </source>
</evidence>
<reference evidence="2" key="1">
    <citation type="submission" date="2022-08" db="EMBL/GenBank/DDBJ databases">
        <authorList>
            <person name="Somphong A."/>
            <person name="Phongsopitanun W."/>
        </authorList>
    </citation>
    <scope>NUCLEOTIDE SEQUENCE</scope>
    <source>
        <strain evidence="2">LP05-1</strain>
    </source>
</reference>
<protein>
    <recommendedName>
        <fullName evidence="4">Ig-like domain-containing protein</fullName>
    </recommendedName>
</protein>
<keyword evidence="3" id="KW-1185">Reference proteome</keyword>
<comment type="caution">
    <text evidence="2">The sequence shown here is derived from an EMBL/GenBank/DDBJ whole genome shotgun (WGS) entry which is preliminary data.</text>
</comment>
<evidence type="ECO:0008006" key="4">
    <source>
        <dbReference type="Google" id="ProtNLM"/>
    </source>
</evidence>
<name>A0ABT2C9S9_9ACTN</name>
<feature type="region of interest" description="Disordered" evidence="1">
    <location>
        <begin position="173"/>
        <end position="199"/>
    </location>
</feature>
<accession>A0ABT2C9S9</accession>
<evidence type="ECO:0000313" key="2">
    <source>
        <dbReference type="EMBL" id="MCS0634168.1"/>
    </source>
</evidence>
<sequence length="199" mass="19896">MFKASPLGRAGQPSGPALRRALRAAAAGGAALLAVLGTQTVTSPSADAASAHVKCSARTLPGQPIRISPAVNSRTKAVRAEGTVVLENCTSPDRSQRVIRSGRLTFSGSATASCTAARDVRGSATVTWYDVKGGKVGTSTVVPRPGSGAALNTPLSGSVSKGRMAGSPVRATVRPTSDVRGCGSKGLSSVHGKGNVSFG</sequence>
<dbReference type="RefSeq" id="WP_258784701.1">
    <property type="nucleotide sequence ID" value="NZ_JANUGQ010000001.1"/>
</dbReference>
<gene>
    <name evidence="2" type="ORF">NX801_00500</name>
</gene>
<proteinExistence type="predicted"/>
<dbReference type="EMBL" id="JANUGQ010000001">
    <property type="protein sequence ID" value="MCS0634168.1"/>
    <property type="molecule type" value="Genomic_DNA"/>
</dbReference>
<evidence type="ECO:0000313" key="3">
    <source>
        <dbReference type="Proteomes" id="UP001431313"/>
    </source>
</evidence>
<organism evidence="2 3">
    <name type="scientific">Streptomyces pyxinae</name>
    <dbReference type="NCBI Taxonomy" id="2970734"/>
    <lineage>
        <taxon>Bacteria</taxon>
        <taxon>Bacillati</taxon>
        <taxon>Actinomycetota</taxon>
        <taxon>Actinomycetes</taxon>
        <taxon>Kitasatosporales</taxon>
        <taxon>Streptomycetaceae</taxon>
        <taxon>Streptomyces</taxon>
    </lineage>
</organism>
<dbReference type="Proteomes" id="UP001431313">
    <property type="component" value="Unassembled WGS sequence"/>
</dbReference>